<keyword evidence="2" id="KW-1185">Reference proteome</keyword>
<dbReference type="Proteomes" id="UP000600799">
    <property type="component" value="Unassembled WGS sequence"/>
</dbReference>
<dbReference type="RefSeq" id="WP_196276607.1">
    <property type="nucleotide sequence ID" value="NZ_JADQDC010000011.1"/>
</dbReference>
<gene>
    <name evidence="1" type="ORF">I2488_14885</name>
</gene>
<evidence type="ECO:0008006" key="3">
    <source>
        <dbReference type="Google" id="ProtNLM"/>
    </source>
</evidence>
<comment type="caution">
    <text evidence="1">The sequence shown here is derived from an EMBL/GenBank/DDBJ whole genome shotgun (WGS) entry which is preliminary data.</text>
</comment>
<organism evidence="1 2">
    <name type="scientific">Novosphingobium jiangmenense</name>
    <dbReference type="NCBI Taxonomy" id="2791981"/>
    <lineage>
        <taxon>Bacteria</taxon>
        <taxon>Pseudomonadati</taxon>
        <taxon>Pseudomonadota</taxon>
        <taxon>Alphaproteobacteria</taxon>
        <taxon>Sphingomonadales</taxon>
        <taxon>Sphingomonadaceae</taxon>
        <taxon>Novosphingobium</taxon>
    </lineage>
</organism>
<name>A0ABS0HJ79_9SPHN</name>
<dbReference type="EMBL" id="JADQDC010000011">
    <property type="protein sequence ID" value="MBF9152291.1"/>
    <property type="molecule type" value="Genomic_DNA"/>
</dbReference>
<evidence type="ECO:0000313" key="1">
    <source>
        <dbReference type="EMBL" id="MBF9152291.1"/>
    </source>
</evidence>
<accession>A0ABS0HJ79</accession>
<proteinExistence type="predicted"/>
<protein>
    <recommendedName>
        <fullName evidence="3">Ubiquinone biosynthesis protein Coq4</fullName>
    </recommendedName>
</protein>
<reference evidence="1 2" key="1">
    <citation type="submission" date="2020-11" db="EMBL/GenBank/DDBJ databases">
        <title>The genome sequence of Novosphingobium sp. 1Y9A.</title>
        <authorList>
            <person name="Liu Y."/>
        </authorList>
    </citation>
    <scope>NUCLEOTIDE SEQUENCE [LARGE SCALE GENOMIC DNA]</scope>
    <source>
        <strain evidence="1 2">1Y9A</strain>
    </source>
</reference>
<sequence length="273" mass="30690">MEIKGEEAAYLKGSAEPVAGSILTSTSRYLNNPRFRDVYAQMGLKRDGYDLPAAYLIPEVNRAVSEEMDYPRLHVLLAAERERLPEFARWLDERFTSDWSAEKVAHCAPDTVGALIHDFIVTSGMEIDFMFRGEPADDFAYLIKRRVQNHDIEHTVTGLDTSPVGEIALIVANTVAVFNYFEPEFASMLSFQPMFLASTSLMRAACHYPTVTPAMIEGFALGHALGAKQKLPLFMLRWEDWIDVPVANVREQLGFQDGPAPGHWTWTYEASHG</sequence>
<dbReference type="InterPro" id="IPR007715">
    <property type="entry name" value="Coq4"/>
</dbReference>
<dbReference type="Pfam" id="PF05019">
    <property type="entry name" value="Coq4"/>
    <property type="match status" value="1"/>
</dbReference>
<evidence type="ECO:0000313" key="2">
    <source>
        <dbReference type="Proteomes" id="UP000600799"/>
    </source>
</evidence>